<dbReference type="Gene3D" id="3.30.70.100">
    <property type="match status" value="1"/>
</dbReference>
<evidence type="ECO:0000256" key="4">
    <source>
        <dbReference type="ARBA" id="ARBA00023289"/>
    </source>
</evidence>
<evidence type="ECO:0000256" key="2">
    <source>
        <dbReference type="ARBA" id="ARBA00022481"/>
    </source>
</evidence>
<dbReference type="Proteomes" id="UP001630127">
    <property type="component" value="Unassembled WGS sequence"/>
</dbReference>
<dbReference type="SUPFAM" id="SSF55008">
    <property type="entry name" value="HMA, heavy metal-associated domain"/>
    <property type="match status" value="1"/>
</dbReference>
<dbReference type="EMBL" id="JBJUIK010000008">
    <property type="protein sequence ID" value="KAL3521091.1"/>
    <property type="molecule type" value="Genomic_DNA"/>
</dbReference>
<evidence type="ECO:0000259" key="7">
    <source>
        <dbReference type="PROSITE" id="PS50846"/>
    </source>
</evidence>
<evidence type="ECO:0000256" key="1">
    <source>
        <dbReference type="ARBA" id="ARBA00004170"/>
    </source>
</evidence>
<keyword evidence="3" id="KW-0479">Metal-binding</keyword>
<organism evidence="8 9">
    <name type="scientific">Cinchona calisaya</name>
    <dbReference type="NCBI Taxonomy" id="153742"/>
    <lineage>
        <taxon>Eukaryota</taxon>
        <taxon>Viridiplantae</taxon>
        <taxon>Streptophyta</taxon>
        <taxon>Embryophyta</taxon>
        <taxon>Tracheophyta</taxon>
        <taxon>Spermatophyta</taxon>
        <taxon>Magnoliopsida</taxon>
        <taxon>eudicotyledons</taxon>
        <taxon>Gunneridae</taxon>
        <taxon>Pentapetalae</taxon>
        <taxon>asterids</taxon>
        <taxon>lamiids</taxon>
        <taxon>Gentianales</taxon>
        <taxon>Rubiaceae</taxon>
        <taxon>Cinchonoideae</taxon>
        <taxon>Cinchoneae</taxon>
        <taxon>Cinchona</taxon>
    </lineage>
</organism>
<keyword evidence="4" id="KW-0449">Lipoprotein</keyword>
<evidence type="ECO:0000256" key="6">
    <source>
        <dbReference type="SAM" id="MobiDB-lite"/>
    </source>
</evidence>
<accession>A0ABD2ZNU0</accession>
<keyword evidence="4" id="KW-0636">Prenylation</keyword>
<name>A0ABD2ZNU0_9GENT</name>
<dbReference type="PANTHER" id="PTHR45868:SF74">
    <property type="entry name" value="HEAVY METAL-ASSOCIATED ISOPRENYLATED PLANT PROTEIN 33"/>
    <property type="match status" value="1"/>
</dbReference>
<dbReference type="InterPro" id="IPR036163">
    <property type="entry name" value="HMA_dom_sf"/>
</dbReference>
<comment type="subcellular location">
    <subcellularLocation>
        <location evidence="1">Membrane</location>
        <topology evidence="1">Peripheral membrane protein</topology>
    </subcellularLocation>
</comment>
<evidence type="ECO:0000256" key="3">
    <source>
        <dbReference type="ARBA" id="ARBA00022723"/>
    </source>
</evidence>
<feature type="compositionally biased region" description="Polar residues" evidence="6">
    <location>
        <begin position="271"/>
        <end position="281"/>
    </location>
</feature>
<comment type="similarity">
    <text evidence="5">Belongs to the HIPP family.</text>
</comment>
<comment type="caution">
    <text evidence="8">The sequence shown here is derived from an EMBL/GenBank/DDBJ whole genome shotgun (WGS) entry which is preliminary data.</text>
</comment>
<feature type="domain" description="HMA" evidence="7">
    <location>
        <begin position="11"/>
        <end position="74"/>
    </location>
</feature>
<dbReference type="CDD" id="cd00371">
    <property type="entry name" value="HMA"/>
    <property type="match status" value="1"/>
</dbReference>
<dbReference type="GO" id="GO:0016020">
    <property type="term" value="C:membrane"/>
    <property type="evidence" value="ECO:0007669"/>
    <property type="project" value="UniProtKB-SubCell"/>
</dbReference>
<dbReference type="PANTHER" id="PTHR45868">
    <property type="entry name" value="HEAVY METAL-ASSOCIATED ISOPRENYLATED PLANT PROTEIN 33-RELATED"/>
    <property type="match status" value="1"/>
</dbReference>
<evidence type="ECO:0000313" key="9">
    <source>
        <dbReference type="Proteomes" id="UP001630127"/>
    </source>
</evidence>
<evidence type="ECO:0000256" key="5">
    <source>
        <dbReference type="ARBA" id="ARBA00024045"/>
    </source>
</evidence>
<dbReference type="PROSITE" id="PS50846">
    <property type="entry name" value="HMA_2"/>
    <property type="match status" value="1"/>
</dbReference>
<proteinExistence type="inferred from homology"/>
<evidence type="ECO:0000313" key="8">
    <source>
        <dbReference type="EMBL" id="KAL3521091.1"/>
    </source>
</evidence>
<reference evidence="8 9" key="1">
    <citation type="submission" date="2024-11" db="EMBL/GenBank/DDBJ databases">
        <title>A near-complete genome assembly of Cinchona calisaya.</title>
        <authorList>
            <person name="Lian D.C."/>
            <person name="Zhao X.W."/>
            <person name="Wei L."/>
        </authorList>
    </citation>
    <scope>NUCLEOTIDE SEQUENCE [LARGE SCALE GENOMIC DNA]</scope>
    <source>
        <tissue evidence="8">Nenye</tissue>
    </source>
</reference>
<feature type="region of interest" description="Disordered" evidence="6">
    <location>
        <begin position="242"/>
        <end position="289"/>
    </location>
</feature>
<dbReference type="GO" id="GO:0009626">
    <property type="term" value="P:plant-type hypersensitive response"/>
    <property type="evidence" value="ECO:0007669"/>
    <property type="project" value="UniProtKB-KW"/>
</dbReference>
<sequence length="289" mass="31262">MGYSQLPLVAPSSFILKLKVHCSKCENMLKRMILKVQGVHSVNIDAKQGTVTISGTVEPSTIMKWLEGLGRKAELLWEQSPSSSKEDGQQNLQIIAESKVVDERFNDPNLIPQLQQLSGIKGLKNVEVTYFKTIKLTFKGENDHDFGDHNVEVTLRDGVYSPQIHQGSGICGASASCCGGHHHRCVNRNMNGIVGCCGNPAAAGYPIGSNVCRLHSCNNANMYWQPHARGCVPPAGNQPPWPGYNSPSAPLLGTNYDAPQSPPPQPPTMGYSYSSPFSDDNPSGGCNIM</sequence>
<dbReference type="InterPro" id="IPR006121">
    <property type="entry name" value="HMA_dom"/>
</dbReference>
<dbReference type="AlphaFoldDB" id="A0ABD2ZNU0"/>
<dbReference type="GO" id="GO:0046872">
    <property type="term" value="F:metal ion binding"/>
    <property type="evidence" value="ECO:0007669"/>
    <property type="project" value="UniProtKB-KW"/>
</dbReference>
<dbReference type="Pfam" id="PF00403">
    <property type="entry name" value="HMA"/>
    <property type="match status" value="1"/>
</dbReference>
<keyword evidence="9" id="KW-1185">Reference proteome</keyword>
<protein>
    <recommendedName>
        <fullName evidence="7">HMA domain-containing protein</fullName>
    </recommendedName>
</protein>
<gene>
    <name evidence="8" type="ORF">ACH5RR_019240</name>
</gene>
<keyword evidence="2" id="KW-0488">Methylation</keyword>